<comment type="caution">
    <text evidence="1">The sequence shown here is derived from an EMBL/GenBank/DDBJ whole genome shotgun (WGS) entry which is preliminary data.</text>
</comment>
<dbReference type="EMBL" id="JANBVB010000011">
    <property type="protein sequence ID" value="KAJ2900141.1"/>
    <property type="molecule type" value="Genomic_DNA"/>
</dbReference>
<organism evidence="1 2">
    <name type="scientific">Coemansia aciculifera</name>
    <dbReference type="NCBI Taxonomy" id="417176"/>
    <lineage>
        <taxon>Eukaryota</taxon>
        <taxon>Fungi</taxon>
        <taxon>Fungi incertae sedis</taxon>
        <taxon>Zoopagomycota</taxon>
        <taxon>Kickxellomycotina</taxon>
        <taxon>Kickxellomycetes</taxon>
        <taxon>Kickxellales</taxon>
        <taxon>Kickxellaceae</taxon>
        <taxon>Coemansia</taxon>
    </lineage>
</organism>
<accession>A0ACC1MAF4</accession>
<evidence type="ECO:0000313" key="2">
    <source>
        <dbReference type="Proteomes" id="UP001139981"/>
    </source>
</evidence>
<name>A0ACC1MAF4_9FUNG</name>
<keyword evidence="2" id="KW-1185">Reference proteome</keyword>
<proteinExistence type="predicted"/>
<sequence>MADDDWTTVPEKTTRRPQRGGGRGGFHRGGLSNAGDRAEFRNHQPRNATGSSATNPPSGTNDDNNNWRSQNTQPRRQGPADRTMNRSRSRPRPPVASLPATGGSSASGAAAKADSQSFKLQTSNMFAVHVGKSSRARKNNDLKEFFETRDDDDGEEETFDAIDDDDLDISDYESEDDADEATSFPPMPILIRCPLCPAHHGHSPTSESCQDGEDKDAAESSARHLITSAVELTKHLRDAHQLVFKNLNHMVLLLQRYLDAWAEKLGTVSASEVASKTSKDEGGATIYHIDSATCPVDKEIRDLVQKANLEAILLVQESERRREALEPRKCLFCKHTSDNRSSLFRHGYREHNFNIGLPDNLVNVNEFLHILESKLASLQCLYCEKTFTSAAVLRKHMRKKKHFKISSHNRLYDRFYIVNYVEPGKNWEAIDNERTDSDAEEADQKDDSWNDWDEKADMPAKSLFDQHVVPSVEECLEYMKREYSFDLLKTKSDRALDFYKTVALVNIIRRSTAQNTCFACDVKLGSAEELAAHVKQSGAGHLQPPADESPVWQDKGNLKPVIENDPLLMVFDDDVDGDDCADEETSRQRLEESKRTLRKKLAELSLESSASTPAC</sequence>
<gene>
    <name evidence="1" type="ORF">IWW38_000681</name>
</gene>
<dbReference type="Proteomes" id="UP001139981">
    <property type="component" value="Unassembled WGS sequence"/>
</dbReference>
<evidence type="ECO:0000313" key="1">
    <source>
        <dbReference type="EMBL" id="KAJ2900141.1"/>
    </source>
</evidence>
<reference evidence="1" key="1">
    <citation type="submission" date="2022-07" db="EMBL/GenBank/DDBJ databases">
        <title>Phylogenomic reconstructions and comparative analyses of Kickxellomycotina fungi.</title>
        <authorList>
            <person name="Reynolds N.K."/>
            <person name="Stajich J.E."/>
            <person name="Barry K."/>
            <person name="Grigoriev I.V."/>
            <person name="Crous P."/>
            <person name="Smith M.E."/>
        </authorList>
    </citation>
    <scope>NUCLEOTIDE SEQUENCE</scope>
    <source>
        <strain evidence="1">CBS 190363</strain>
    </source>
</reference>
<protein>
    <submittedName>
        <fullName evidence="1">Uncharacterized protein</fullName>
    </submittedName>
</protein>